<organism evidence="2 3">
    <name type="scientific">Laodelphax striatellus</name>
    <name type="common">Small brown planthopper</name>
    <name type="synonym">Delphax striatella</name>
    <dbReference type="NCBI Taxonomy" id="195883"/>
    <lineage>
        <taxon>Eukaryota</taxon>
        <taxon>Metazoa</taxon>
        <taxon>Ecdysozoa</taxon>
        <taxon>Arthropoda</taxon>
        <taxon>Hexapoda</taxon>
        <taxon>Insecta</taxon>
        <taxon>Pterygota</taxon>
        <taxon>Neoptera</taxon>
        <taxon>Paraneoptera</taxon>
        <taxon>Hemiptera</taxon>
        <taxon>Auchenorrhyncha</taxon>
        <taxon>Fulgoroidea</taxon>
        <taxon>Delphacidae</taxon>
        <taxon>Criomorphinae</taxon>
        <taxon>Laodelphax</taxon>
    </lineage>
</organism>
<accession>A0A482X5M9</accession>
<name>A0A482X5M9_LAOST</name>
<keyword evidence="3" id="KW-1185">Reference proteome</keyword>
<evidence type="ECO:0000256" key="1">
    <source>
        <dbReference type="SAM" id="MobiDB-lite"/>
    </source>
</evidence>
<evidence type="ECO:0000313" key="3">
    <source>
        <dbReference type="Proteomes" id="UP000291343"/>
    </source>
</evidence>
<gene>
    <name evidence="2" type="ORF">LSTR_LSTR003338</name>
</gene>
<dbReference type="AlphaFoldDB" id="A0A482X5M9"/>
<reference evidence="2 3" key="1">
    <citation type="journal article" date="2017" name="Gigascience">
        <title>Genome sequence of the small brown planthopper, Laodelphax striatellus.</title>
        <authorList>
            <person name="Zhu J."/>
            <person name="Jiang F."/>
            <person name="Wang X."/>
            <person name="Yang P."/>
            <person name="Bao Y."/>
            <person name="Zhao W."/>
            <person name="Wang W."/>
            <person name="Lu H."/>
            <person name="Wang Q."/>
            <person name="Cui N."/>
            <person name="Li J."/>
            <person name="Chen X."/>
            <person name="Luo L."/>
            <person name="Yu J."/>
            <person name="Kang L."/>
            <person name="Cui F."/>
        </authorList>
    </citation>
    <scope>NUCLEOTIDE SEQUENCE [LARGE SCALE GENOMIC DNA]</scope>
    <source>
        <strain evidence="2">Lst14</strain>
    </source>
</reference>
<dbReference type="Proteomes" id="UP000291343">
    <property type="component" value="Unassembled WGS sequence"/>
</dbReference>
<comment type="caution">
    <text evidence="2">The sequence shown here is derived from an EMBL/GenBank/DDBJ whole genome shotgun (WGS) entry which is preliminary data.</text>
</comment>
<evidence type="ECO:0000313" key="2">
    <source>
        <dbReference type="EMBL" id="RZF40828.1"/>
    </source>
</evidence>
<sequence length="96" mass="11204">MNGGWPVYKSRPERGSFQSSPHSVNEASIRGALLWSSAELKHIARRPALSHRSRKIARNSRLYTRDRDVKYYPCNTFKNSFLFCSMFIEDPPRLEE</sequence>
<feature type="region of interest" description="Disordered" evidence="1">
    <location>
        <begin position="1"/>
        <end position="24"/>
    </location>
</feature>
<dbReference type="InParanoid" id="A0A482X5M9"/>
<protein>
    <submittedName>
        <fullName evidence="2">Uncharacterized protein</fullName>
    </submittedName>
</protein>
<proteinExistence type="predicted"/>
<dbReference type="EMBL" id="QKKF02017590">
    <property type="protein sequence ID" value="RZF40828.1"/>
    <property type="molecule type" value="Genomic_DNA"/>
</dbReference>